<reference evidence="2 3" key="1">
    <citation type="submission" date="2023-12" db="EMBL/GenBank/DDBJ databases">
        <title>Sinomonas terricola sp. nov, isolated from litchi orchard soil in Guangdong, PR China.</title>
        <authorList>
            <person name="Jiaxin W."/>
            <person name="Yang Z."/>
            <person name="Honghui Z."/>
        </authorList>
    </citation>
    <scope>NUCLEOTIDE SEQUENCE [LARGE SCALE GENOMIC DNA]</scope>
    <source>
        <strain evidence="2 3">JGH33</strain>
    </source>
</reference>
<sequence>MSGGRRRGLIIRSALGLAVGVLAAAVTLAARRAGWLEGTWVNALFFAVLLALPTARSLARRITLALALLLGLVPMLWWIPFGFWGLGRSAVLLALAIGLLAGLVIGNRRLGVRQIVPELALLDLAPLGAGVLGVVVQWQLLTVRTFDKALSLAVLHWDHASHFNMFSMIRTHGVVIPLLGNAPDGSAWSFRDYPQGFHALVAALAEMARTPAVGDAGAELVSYANYSSLVAVLTGVLAVSAVCSLPALRRRPLLGFPAAALVTSGWVFGPGASASLNGFTNFLVAAVLTAVAVLVLATAQDRFSFGTVWLLTACVVGIANNWALMGVFLAGAAISFVLPWRRLIVDLPRTPWSITSFALAVAVMLAGVMAAGSQLIRVKAEDVVFGIGGVPIPDFGTVIAVLFACVVAFAVPLGAMSREQLQTSRRLVLAGLSLAAAIVLILAMSAAQLLKGGTVSYYTHKLVIALVLVAVVVLALGLARIADGRTDVAVAEVARRRHPKGSWAVVTAAGSLVGLFAFGFPFPFKTAGLPATASAGVELQAQLKENAQPRTVARNLIDATAGRTGQPAFYLTTRPDQIDAVLAKQWYDALTSTYTEHGWKLSLFMFPLSGGPANLPSVVADIRAQDPSSVFITDPADKPLLDRALGL</sequence>
<feature type="transmembrane region" description="Helical" evidence="1">
    <location>
        <begin position="278"/>
        <end position="296"/>
    </location>
</feature>
<accession>A0ABU5T0A2</accession>
<dbReference type="EMBL" id="JAYGGQ010000001">
    <property type="protein sequence ID" value="MEA5453090.1"/>
    <property type="molecule type" value="Genomic_DNA"/>
</dbReference>
<gene>
    <name evidence="2" type="ORF">SPF06_00005</name>
</gene>
<keyword evidence="3" id="KW-1185">Reference proteome</keyword>
<feature type="transmembrane region" description="Helical" evidence="1">
    <location>
        <begin position="229"/>
        <end position="248"/>
    </location>
</feature>
<proteinExistence type="predicted"/>
<dbReference type="RefSeq" id="WP_323276863.1">
    <property type="nucleotide sequence ID" value="NZ_JAYGGQ010000001.1"/>
</dbReference>
<evidence type="ECO:0000256" key="1">
    <source>
        <dbReference type="SAM" id="Phobius"/>
    </source>
</evidence>
<feature type="transmembrane region" description="Helical" evidence="1">
    <location>
        <begin position="119"/>
        <end position="140"/>
    </location>
</feature>
<dbReference type="Proteomes" id="UP001304769">
    <property type="component" value="Unassembled WGS sequence"/>
</dbReference>
<feature type="transmembrane region" description="Helical" evidence="1">
    <location>
        <begin position="62"/>
        <end position="80"/>
    </location>
</feature>
<feature type="transmembrane region" description="Helical" evidence="1">
    <location>
        <begin position="462"/>
        <end position="482"/>
    </location>
</feature>
<feature type="transmembrane region" description="Helical" evidence="1">
    <location>
        <begin position="303"/>
        <end position="319"/>
    </location>
</feature>
<comment type="caution">
    <text evidence="2">The sequence shown here is derived from an EMBL/GenBank/DDBJ whole genome shotgun (WGS) entry which is preliminary data.</text>
</comment>
<evidence type="ECO:0000313" key="2">
    <source>
        <dbReference type="EMBL" id="MEA5453090.1"/>
    </source>
</evidence>
<name>A0ABU5T0A2_9MICC</name>
<feature type="transmembrane region" description="Helical" evidence="1">
    <location>
        <begin position="86"/>
        <end position="107"/>
    </location>
</feature>
<feature type="transmembrane region" description="Helical" evidence="1">
    <location>
        <begin position="39"/>
        <end position="55"/>
    </location>
</feature>
<feature type="transmembrane region" description="Helical" evidence="1">
    <location>
        <begin position="253"/>
        <end position="272"/>
    </location>
</feature>
<feature type="transmembrane region" description="Helical" evidence="1">
    <location>
        <begin position="396"/>
        <end position="415"/>
    </location>
</feature>
<protein>
    <submittedName>
        <fullName evidence="2">Uncharacterized protein</fullName>
    </submittedName>
</protein>
<feature type="transmembrane region" description="Helical" evidence="1">
    <location>
        <begin position="325"/>
        <end position="344"/>
    </location>
</feature>
<keyword evidence="1" id="KW-0812">Transmembrane</keyword>
<keyword evidence="1" id="KW-0472">Membrane</keyword>
<organism evidence="2 3">
    <name type="scientific">Sinomonas terricola</name>
    <dbReference type="NCBI Taxonomy" id="3110330"/>
    <lineage>
        <taxon>Bacteria</taxon>
        <taxon>Bacillati</taxon>
        <taxon>Actinomycetota</taxon>
        <taxon>Actinomycetes</taxon>
        <taxon>Micrococcales</taxon>
        <taxon>Micrococcaceae</taxon>
        <taxon>Sinomonas</taxon>
    </lineage>
</organism>
<evidence type="ECO:0000313" key="3">
    <source>
        <dbReference type="Proteomes" id="UP001304769"/>
    </source>
</evidence>
<feature type="transmembrane region" description="Helical" evidence="1">
    <location>
        <begin position="427"/>
        <end position="450"/>
    </location>
</feature>
<keyword evidence="1" id="KW-1133">Transmembrane helix</keyword>
<feature type="transmembrane region" description="Helical" evidence="1">
    <location>
        <begin position="356"/>
        <end position="376"/>
    </location>
</feature>
<feature type="transmembrane region" description="Helical" evidence="1">
    <location>
        <begin position="503"/>
        <end position="524"/>
    </location>
</feature>